<accession>A0A2K9H6E1</accession>
<dbReference type="InterPro" id="IPR032871">
    <property type="entry name" value="AHH_dom_containing"/>
</dbReference>
<dbReference type="Pfam" id="PF14412">
    <property type="entry name" value="AHH"/>
    <property type="match status" value="1"/>
</dbReference>
<dbReference type="RefSeq" id="WP_089367057.1">
    <property type="nucleotide sequence ID" value="NZ_CP023863.1"/>
</dbReference>
<sequence>MSFIIDDAAIAVASEAVCESAGGMESAAELCDNTDCTFSVEDMRSEFSSDKFSLSEESGDFSNLNSDIDCSASSSNEMDSLREEFSPSNFSESASNENLEQATPREGVERTSTFEDQTIGNDVLEDKRPEIESKLNMGQPHNADVLRGNLEIAMDKETDRTVSRAHHIVGNETPYAAKKMEEFGLDRNDPANGILLPNDASSPLKGSIHSGRHLQEYYNTVEQLMASATTREEALEVLQSLKEDLFSGKLSLQRDVQPNL</sequence>
<organism evidence="2 3">
    <name type="scientific">Prevotella jejuni</name>
    <dbReference type="NCBI Taxonomy" id="1177574"/>
    <lineage>
        <taxon>Bacteria</taxon>
        <taxon>Pseudomonadati</taxon>
        <taxon>Bacteroidota</taxon>
        <taxon>Bacteroidia</taxon>
        <taxon>Bacteroidales</taxon>
        <taxon>Prevotellaceae</taxon>
        <taxon>Prevotella</taxon>
    </lineage>
</organism>
<dbReference type="AlphaFoldDB" id="A0A2K9H6E1"/>
<comment type="caution">
    <text evidence="2">The sequence shown here is derived from an EMBL/GenBank/DDBJ whole genome shotgun (WGS) entry which is preliminary data.</text>
</comment>
<evidence type="ECO:0000256" key="1">
    <source>
        <dbReference type="SAM" id="MobiDB-lite"/>
    </source>
</evidence>
<dbReference type="EMBL" id="FZNZ01000038">
    <property type="protein sequence ID" value="SNS08486.1"/>
    <property type="molecule type" value="Genomic_DNA"/>
</dbReference>
<proteinExistence type="predicted"/>
<dbReference type="KEGG" id="pje:CRM71_01850"/>
<dbReference type="GeneID" id="94028183"/>
<protein>
    <submittedName>
        <fullName evidence="2">A nuclease family of the HNH/ENDO VII superfamily with conserved AHH</fullName>
    </submittedName>
</protein>
<evidence type="ECO:0000313" key="3">
    <source>
        <dbReference type="Proteomes" id="UP000198427"/>
    </source>
</evidence>
<evidence type="ECO:0000313" key="2">
    <source>
        <dbReference type="EMBL" id="SNS08486.1"/>
    </source>
</evidence>
<feature type="compositionally biased region" description="Polar residues" evidence="1">
    <location>
        <begin position="86"/>
        <end position="101"/>
    </location>
</feature>
<dbReference type="Proteomes" id="UP000198427">
    <property type="component" value="Unassembled WGS sequence"/>
</dbReference>
<feature type="region of interest" description="Disordered" evidence="1">
    <location>
        <begin position="72"/>
        <end position="112"/>
    </location>
</feature>
<keyword evidence="3" id="KW-1185">Reference proteome</keyword>
<reference evidence="2 3" key="1">
    <citation type="submission" date="2017-06" db="EMBL/GenBank/DDBJ databases">
        <authorList>
            <person name="Varghese N."/>
            <person name="Submissions S."/>
        </authorList>
    </citation>
    <scope>NUCLEOTIDE SEQUENCE [LARGE SCALE GENOMIC DNA]</scope>
    <source>
        <strain evidence="2 3">DSM 26989</strain>
    </source>
</reference>
<name>A0A2K9H6E1_9BACT</name>
<gene>
    <name evidence="2" type="ORF">SAMN06265364_1386</name>
</gene>
<dbReference type="OrthoDB" id="5889044at2"/>